<dbReference type="Proteomes" id="UP001145114">
    <property type="component" value="Unassembled WGS sequence"/>
</dbReference>
<evidence type="ECO:0000313" key="2">
    <source>
        <dbReference type="Proteomes" id="UP001145114"/>
    </source>
</evidence>
<evidence type="ECO:0000313" key="1">
    <source>
        <dbReference type="EMBL" id="KAJ1678070.1"/>
    </source>
</evidence>
<accession>A0ACC1HRS8</accession>
<sequence>MNIKLDTESSLTLDDTNEPLESTNVAQVLALTFRDSLPEASADPYAGCVSPEHQSAYHDDDGGGPNPTPVTRGIIVSNTHLFWQPSASFERLQQQFIIERAIMEMQARYLGYPVIKCGDFNTTPDDALYSLMTKPRPVELNEWQLNQLLPCHYDDSSDSEHLSDQEDTADKGGNECGDKQTQPDNNNNNNNNGGDSDDSRTIKRKKLEMLEHMEQRLEEQLRLDTQKVAKLVEAYQTKTTPFASAYSTYAQLVPEYKADKWDGEPKYTNYTGWKGTLDYIFVQKEQFAFTDKATGLDGWPIKITDGRLKARVRQVLSLPSTDEMEPGLPNKSFSSDHVSLMARIDLFYSKT</sequence>
<gene>
    <name evidence="1" type="primary">NGL2_1</name>
    <name evidence="1" type="ORF">EV182_004844</name>
</gene>
<keyword evidence="2" id="KW-1185">Reference proteome</keyword>
<keyword evidence="1" id="KW-0540">Nuclease</keyword>
<keyword evidence="1" id="KW-0269">Exonuclease</keyword>
<reference evidence="1" key="1">
    <citation type="submission" date="2022-06" db="EMBL/GenBank/DDBJ databases">
        <title>Phylogenomic reconstructions and comparative analyses of Kickxellomycotina fungi.</title>
        <authorList>
            <person name="Reynolds N.K."/>
            <person name="Stajich J.E."/>
            <person name="Barry K."/>
            <person name="Grigoriev I.V."/>
            <person name="Crous P."/>
            <person name="Smith M.E."/>
        </authorList>
    </citation>
    <scope>NUCLEOTIDE SEQUENCE</scope>
    <source>
        <strain evidence="1">RSA 2271</strain>
    </source>
</reference>
<comment type="caution">
    <text evidence="1">The sequence shown here is derived from an EMBL/GenBank/DDBJ whole genome shotgun (WGS) entry which is preliminary data.</text>
</comment>
<keyword evidence="1" id="KW-0378">Hydrolase</keyword>
<proteinExistence type="predicted"/>
<name>A0ACC1HRS8_9FUNG</name>
<protein>
    <submittedName>
        <fullName evidence="1">RNA exonuclease ngl2</fullName>
    </submittedName>
</protein>
<organism evidence="1 2">
    <name type="scientific">Spiromyces aspiralis</name>
    <dbReference type="NCBI Taxonomy" id="68401"/>
    <lineage>
        <taxon>Eukaryota</taxon>
        <taxon>Fungi</taxon>
        <taxon>Fungi incertae sedis</taxon>
        <taxon>Zoopagomycota</taxon>
        <taxon>Kickxellomycotina</taxon>
        <taxon>Kickxellomycetes</taxon>
        <taxon>Kickxellales</taxon>
        <taxon>Kickxellaceae</taxon>
        <taxon>Spiromyces</taxon>
    </lineage>
</organism>
<dbReference type="EMBL" id="JAMZIH010001580">
    <property type="protein sequence ID" value="KAJ1678070.1"/>
    <property type="molecule type" value="Genomic_DNA"/>
</dbReference>